<comment type="caution">
    <text evidence="1">The sequence shown here is derived from an EMBL/GenBank/DDBJ whole genome shotgun (WGS) entry which is preliminary data.</text>
</comment>
<accession>A0ABU1TUD6</accession>
<keyword evidence="2" id="KW-1185">Reference proteome</keyword>
<dbReference type="RefSeq" id="WP_310028549.1">
    <property type="nucleotide sequence ID" value="NZ_JAVDVI010000021.1"/>
</dbReference>
<evidence type="ECO:0000313" key="2">
    <source>
        <dbReference type="Proteomes" id="UP001255185"/>
    </source>
</evidence>
<dbReference type="EMBL" id="JAVDVI010000021">
    <property type="protein sequence ID" value="MDR6969460.1"/>
    <property type="molecule type" value="Genomic_DNA"/>
</dbReference>
<evidence type="ECO:0000313" key="1">
    <source>
        <dbReference type="EMBL" id="MDR6969460.1"/>
    </source>
</evidence>
<sequence>MKSKEREYYDNLKNDKSLNENGLKELLEDASKELIPLINNSLMINGRIPIITNVVKRNNLSAMQIPDMESSNLFDAYTSLKMSSNLINKKIITLPLDINKRGDFSDAFYIQRGLHKSGYGSAGLTDLSPEDLNKIVNDEALPFYVDAVLKQNKTEVEEHYAKRWLTNNLYNSADYVMHFIYSKEQNGTMMMKMNLVTYNLLKSSSKSYIHTISKDIRTLLDKNSEYNFSTDQIASVIETELISQTQDQENKYDPTIKAFQVNGITEAYYQNKCDDGTLVTVHIYLNRNTLVYSYSSLEDAKKNTKLELINEPFVVFKKNGIWERSELLIDFSYNNGQLPTSENMSFEEKKDISEKLLPFLKISSLKGNEKQMALLDKKMKKLLSNKFYSDVKLAVSIKSYPDDYKFIVANSFEDIQKIKTQNDRITTYSYQNIEGTPDITIDITLDEKGKPIIKNIVNPLYLKEFEDKWKTEAKKRGLDADIPSLREQVKTDLENLAKETDELSFYKKFVQKTKALLSDNIADYVEAIASTQKIAKNIWKEGTVNESTWHTKGEEHKQWPKYCQFEPTIAGVEDGVIDEVVGIPMAIKGVYEIVIDDEKQKALMGMFTKEGMVNLYEGLQEEVKDTYNDPEKGKHFVGQTTVSVVSMMSGVGLLTKAKKIDDIVELGTDLEKVIPDAKTTKFLDDFKKGERHVDNDKIFRELKEQIDEDLFDDVVKDGSEEIIAKGKKLSFRELQAFWKRGNDFNAKSKELKWYENNEIWMTHPEKVYPKGHKNAGKPRRYRLDSWDKDGNGMILSRKATNLSEINKDTFIKYCKEIKEKYPPGSKIANSEIGDKLYGKYCLEIPDTNLKFDKIDEYKKIAKDLGVELIFKPE</sequence>
<organism evidence="1 2">
    <name type="scientific">Flavobacterium arsenatis</name>
    <dbReference type="NCBI Taxonomy" id="1484332"/>
    <lineage>
        <taxon>Bacteria</taxon>
        <taxon>Pseudomonadati</taxon>
        <taxon>Bacteroidota</taxon>
        <taxon>Flavobacteriia</taxon>
        <taxon>Flavobacteriales</taxon>
        <taxon>Flavobacteriaceae</taxon>
        <taxon>Flavobacterium</taxon>
    </lineage>
</organism>
<dbReference type="Proteomes" id="UP001255185">
    <property type="component" value="Unassembled WGS sequence"/>
</dbReference>
<name>A0ABU1TUD6_9FLAO</name>
<protein>
    <submittedName>
        <fullName evidence="1">Uncharacterized protein</fullName>
    </submittedName>
</protein>
<gene>
    <name evidence="1" type="ORF">J2X31_003491</name>
</gene>
<reference evidence="1 2" key="1">
    <citation type="submission" date="2023-07" db="EMBL/GenBank/DDBJ databases">
        <title>Sorghum-associated microbial communities from plants grown in Nebraska, USA.</title>
        <authorList>
            <person name="Schachtman D."/>
        </authorList>
    </citation>
    <scope>NUCLEOTIDE SEQUENCE [LARGE SCALE GENOMIC DNA]</scope>
    <source>
        <strain evidence="1 2">3773</strain>
    </source>
</reference>
<proteinExistence type="predicted"/>